<name>A0A645FAQ8_9ZZZZ</name>
<gene>
    <name evidence="2" type="ORF">SDC9_156834</name>
</gene>
<proteinExistence type="predicted"/>
<dbReference type="InterPro" id="IPR018711">
    <property type="entry name" value="NAGPA"/>
</dbReference>
<dbReference type="AlphaFoldDB" id="A0A645FAQ8"/>
<feature type="domain" description="Phosphodiester glycosidase" evidence="1">
    <location>
        <begin position="14"/>
        <end position="198"/>
    </location>
</feature>
<sequence>MTNREITNKNLASKIVVAINASGWHTPDVDHRAGHDYTSYGTFVMTNGVTMKNMNTDTAYPAHGYYLINGGGNLQVFSDNKSNRSSLYKQIIDSGTKNTFAFRLGAIVNNGQVTVSDGSSAIRQMFCQVDKNNFIMLTIYSSSSIRNGALILKNLGCKIGVNLDGGSSTGLVFKQAGVNTVSGISGGGRKIADVLYVTE</sequence>
<reference evidence="2" key="1">
    <citation type="submission" date="2019-08" db="EMBL/GenBank/DDBJ databases">
        <authorList>
            <person name="Kucharzyk K."/>
            <person name="Murdoch R.W."/>
            <person name="Higgins S."/>
            <person name="Loffler F."/>
        </authorList>
    </citation>
    <scope>NUCLEOTIDE SEQUENCE</scope>
</reference>
<evidence type="ECO:0000313" key="2">
    <source>
        <dbReference type="EMBL" id="MPN09543.1"/>
    </source>
</evidence>
<protein>
    <recommendedName>
        <fullName evidence="1">Phosphodiester glycosidase domain-containing protein</fullName>
    </recommendedName>
</protein>
<dbReference type="Pfam" id="PF09992">
    <property type="entry name" value="NAGPA"/>
    <property type="match status" value="1"/>
</dbReference>
<dbReference type="EMBL" id="VSSQ01055658">
    <property type="protein sequence ID" value="MPN09543.1"/>
    <property type="molecule type" value="Genomic_DNA"/>
</dbReference>
<comment type="caution">
    <text evidence="2">The sequence shown here is derived from an EMBL/GenBank/DDBJ whole genome shotgun (WGS) entry which is preliminary data.</text>
</comment>
<organism evidence="2">
    <name type="scientific">bioreactor metagenome</name>
    <dbReference type="NCBI Taxonomy" id="1076179"/>
    <lineage>
        <taxon>unclassified sequences</taxon>
        <taxon>metagenomes</taxon>
        <taxon>ecological metagenomes</taxon>
    </lineage>
</organism>
<evidence type="ECO:0000259" key="1">
    <source>
        <dbReference type="Pfam" id="PF09992"/>
    </source>
</evidence>
<accession>A0A645FAQ8</accession>